<dbReference type="EMBL" id="JAULSN010000001">
    <property type="protein sequence ID" value="KAK3384166.1"/>
    <property type="molecule type" value="Genomic_DNA"/>
</dbReference>
<feature type="region of interest" description="Disordered" evidence="2">
    <location>
        <begin position="290"/>
        <end position="313"/>
    </location>
</feature>
<feature type="compositionally biased region" description="Basic and acidic residues" evidence="2">
    <location>
        <begin position="290"/>
        <end position="302"/>
    </location>
</feature>
<feature type="region of interest" description="Disordered" evidence="2">
    <location>
        <begin position="396"/>
        <end position="447"/>
    </location>
</feature>
<feature type="region of interest" description="Disordered" evidence="2">
    <location>
        <begin position="506"/>
        <end position="644"/>
    </location>
</feature>
<keyword evidence="4" id="KW-1185">Reference proteome</keyword>
<comment type="caution">
    <text evidence="3">The sequence shown here is derived from an EMBL/GenBank/DDBJ whole genome shotgun (WGS) entry which is preliminary data.</text>
</comment>
<dbReference type="Proteomes" id="UP001287356">
    <property type="component" value="Unassembled WGS sequence"/>
</dbReference>
<accession>A0AAE0NMC5</accession>
<evidence type="ECO:0000256" key="1">
    <source>
        <dbReference type="SAM" id="Coils"/>
    </source>
</evidence>
<reference evidence="3" key="1">
    <citation type="journal article" date="2023" name="Mol. Phylogenet. Evol.">
        <title>Genome-scale phylogeny and comparative genomics of the fungal order Sordariales.</title>
        <authorList>
            <person name="Hensen N."/>
            <person name="Bonometti L."/>
            <person name="Westerberg I."/>
            <person name="Brannstrom I.O."/>
            <person name="Guillou S."/>
            <person name="Cros-Aarteil S."/>
            <person name="Calhoun S."/>
            <person name="Haridas S."/>
            <person name="Kuo A."/>
            <person name="Mondo S."/>
            <person name="Pangilinan J."/>
            <person name="Riley R."/>
            <person name="LaButti K."/>
            <person name="Andreopoulos B."/>
            <person name="Lipzen A."/>
            <person name="Chen C."/>
            <person name="Yan M."/>
            <person name="Daum C."/>
            <person name="Ng V."/>
            <person name="Clum A."/>
            <person name="Steindorff A."/>
            <person name="Ohm R.A."/>
            <person name="Martin F."/>
            <person name="Silar P."/>
            <person name="Natvig D.O."/>
            <person name="Lalanne C."/>
            <person name="Gautier V."/>
            <person name="Ament-Velasquez S.L."/>
            <person name="Kruys A."/>
            <person name="Hutchinson M.I."/>
            <person name="Powell A.J."/>
            <person name="Barry K."/>
            <person name="Miller A.N."/>
            <person name="Grigoriev I.V."/>
            <person name="Debuchy R."/>
            <person name="Gladieux P."/>
            <person name="Hiltunen Thoren M."/>
            <person name="Johannesson H."/>
        </authorList>
    </citation>
    <scope>NUCLEOTIDE SEQUENCE</scope>
    <source>
        <strain evidence="3">CBS 958.72</strain>
    </source>
</reference>
<evidence type="ECO:0000256" key="2">
    <source>
        <dbReference type="SAM" id="MobiDB-lite"/>
    </source>
</evidence>
<evidence type="ECO:0008006" key="5">
    <source>
        <dbReference type="Google" id="ProtNLM"/>
    </source>
</evidence>
<feature type="compositionally biased region" description="Low complexity" evidence="2">
    <location>
        <begin position="507"/>
        <end position="521"/>
    </location>
</feature>
<feature type="compositionally biased region" description="Basic residues" evidence="2">
    <location>
        <begin position="525"/>
        <end position="539"/>
    </location>
</feature>
<organism evidence="3 4">
    <name type="scientific">Lasiosphaeria ovina</name>
    <dbReference type="NCBI Taxonomy" id="92902"/>
    <lineage>
        <taxon>Eukaryota</taxon>
        <taxon>Fungi</taxon>
        <taxon>Dikarya</taxon>
        <taxon>Ascomycota</taxon>
        <taxon>Pezizomycotina</taxon>
        <taxon>Sordariomycetes</taxon>
        <taxon>Sordariomycetidae</taxon>
        <taxon>Sordariales</taxon>
        <taxon>Lasiosphaeriaceae</taxon>
        <taxon>Lasiosphaeria</taxon>
    </lineage>
</organism>
<feature type="compositionally biased region" description="Polar residues" evidence="2">
    <location>
        <begin position="588"/>
        <end position="604"/>
    </location>
</feature>
<protein>
    <recommendedName>
        <fullName evidence="5">Rossmann-fold NAD(P)(+)-binding protein</fullName>
    </recommendedName>
</protein>
<evidence type="ECO:0000313" key="4">
    <source>
        <dbReference type="Proteomes" id="UP001287356"/>
    </source>
</evidence>
<dbReference type="AlphaFoldDB" id="A0AAE0NMC5"/>
<feature type="compositionally biased region" description="Low complexity" evidence="2">
    <location>
        <begin position="396"/>
        <end position="408"/>
    </location>
</feature>
<feature type="compositionally biased region" description="Polar residues" evidence="2">
    <location>
        <begin position="545"/>
        <end position="556"/>
    </location>
</feature>
<gene>
    <name evidence="3" type="ORF">B0T24DRAFT_646205</name>
</gene>
<feature type="coiled-coil region" evidence="1">
    <location>
        <begin position="58"/>
        <end position="113"/>
    </location>
</feature>
<proteinExistence type="predicted"/>
<name>A0AAE0NMC5_9PEZI</name>
<feature type="region of interest" description="Disordered" evidence="2">
    <location>
        <begin position="211"/>
        <end position="240"/>
    </location>
</feature>
<keyword evidence="1" id="KW-0175">Coiled coil</keyword>
<reference evidence="3" key="2">
    <citation type="submission" date="2023-06" db="EMBL/GenBank/DDBJ databases">
        <authorList>
            <consortium name="Lawrence Berkeley National Laboratory"/>
            <person name="Haridas S."/>
            <person name="Hensen N."/>
            <person name="Bonometti L."/>
            <person name="Westerberg I."/>
            <person name="Brannstrom I.O."/>
            <person name="Guillou S."/>
            <person name="Cros-Aarteil S."/>
            <person name="Calhoun S."/>
            <person name="Kuo A."/>
            <person name="Mondo S."/>
            <person name="Pangilinan J."/>
            <person name="Riley R."/>
            <person name="Labutti K."/>
            <person name="Andreopoulos B."/>
            <person name="Lipzen A."/>
            <person name="Chen C."/>
            <person name="Yanf M."/>
            <person name="Daum C."/>
            <person name="Ng V."/>
            <person name="Clum A."/>
            <person name="Steindorff A."/>
            <person name="Ohm R."/>
            <person name="Martin F."/>
            <person name="Silar P."/>
            <person name="Natvig D."/>
            <person name="Lalanne C."/>
            <person name="Gautier V."/>
            <person name="Ament-Velasquez S.L."/>
            <person name="Kruys A."/>
            <person name="Hutchinson M.I."/>
            <person name="Powell A.J."/>
            <person name="Barry K."/>
            <person name="Miller A.N."/>
            <person name="Grigoriev I.V."/>
            <person name="Debuchy R."/>
            <person name="Gladieux P."/>
            <person name="Thoren M.H."/>
            <person name="Johannesson H."/>
        </authorList>
    </citation>
    <scope>NUCLEOTIDE SEQUENCE</scope>
    <source>
        <strain evidence="3">CBS 958.72</strain>
    </source>
</reference>
<sequence>MPSKRASLCVNIDSEERTQLIHERDMKYQNTSHQANLLVKDEEARRVKLRNMLLRDENSSLKDQVAQKTAQIKNLVDQGDDIRSQLESVQQKCRRQETMVQAQAREINNLKDELSAFGSVSQDSTKLLSEKLTLSREVALLKPEIEHLRSQLSHQKDVLAEKLALERQLNALEVELANEKRVAQKAAQKQDRGNQEEEELRKQVRELEKQLAKEKKATKKHAQTQQAISDEAEGELQSLREELATSEKSLAAEKRKVQKLTKNEDNITTELREELDQLRQNLAETEKALAAEKRAAQREAKDQASGTLSTPDEVAQLQETVAGIEKQLAAEKKDKARLQKQSEQALAEVRAQQEASDEKLEKTKAKLREAQEDLKKCRADLEMAREHSVTIPAVKTTTVPTKKPAARAPAKKKKRGVDEMSIDDNILLTPSNKDDRPKRPLKKRAFDPSVVGEKSTFSITPFLNKTINISDLSPKAGGDEATRVLPLFQFRGQEETTTVVSMAVDNKPAATEPESAATTAEPAKKATRTLKEKKPRGRPKATPLAESSPSKKNLTARNGKATLPESTLEKVTEEAEEAGQDEQENRSMESSTPAASVTKTTSIATDKASAETLRPSGGASVETEPKKKKRKVLGSSNRPSVFDEDEGERVVVKVVVAAARGTVAKPAAATTKRPPKAGLNGVRTVGGAKKTMGIGAKNPFAGAAFSPLKRDRRGVNASFLA</sequence>
<evidence type="ECO:0000313" key="3">
    <source>
        <dbReference type="EMBL" id="KAK3384166.1"/>
    </source>
</evidence>